<feature type="transmembrane region" description="Helical" evidence="1">
    <location>
        <begin position="97"/>
        <end position="118"/>
    </location>
</feature>
<feature type="transmembrane region" description="Helical" evidence="1">
    <location>
        <begin position="55"/>
        <end position="72"/>
    </location>
</feature>
<feature type="transmembrane region" description="Helical" evidence="1">
    <location>
        <begin position="223"/>
        <end position="246"/>
    </location>
</feature>
<protein>
    <recommendedName>
        <fullName evidence="3">Transmembrane protein</fullName>
    </recommendedName>
</protein>
<evidence type="ECO:0000256" key="1">
    <source>
        <dbReference type="SAM" id="Phobius"/>
    </source>
</evidence>
<reference evidence="2" key="1">
    <citation type="submission" date="2016-10" db="EMBL/GenBank/DDBJ databases">
        <title>Sequence of Gallionella enrichment culture.</title>
        <authorList>
            <person name="Poehlein A."/>
            <person name="Muehling M."/>
            <person name="Daniel R."/>
        </authorList>
    </citation>
    <scope>NUCLEOTIDE SEQUENCE</scope>
</reference>
<feature type="transmembrane region" description="Helical" evidence="1">
    <location>
        <begin position="153"/>
        <end position="172"/>
    </location>
</feature>
<keyword evidence="1" id="KW-0472">Membrane</keyword>
<comment type="caution">
    <text evidence="2">The sequence shown here is derived from an EMBL/GenBank/DDBJ whole genome shotgun (WGS) entry which is preliminary data.</text>
</comment>
<proteinExistence type="predicted"/>
<sequence>MLLRTVAARDGLLWVKQGFVWLFRQPWRAFALVGCYVLTVALLSLLPLLGGVLPLFAMQVAMVGFMGASRAIDRGQNFSPLLLLDGLRAPGPRVRNLLMLALLYVGALVAVLLISSLLDGGMLLRLILFGTRPPVEGIDNDTLRHAALLASGAYVPLSAAFWLAPVLISWYGMGPWQALFTSAVIVVRNLPAFFVYATQWFALFIGIPLLLELLATAAGAGEAVSTLIGLPAAIVLMLAFVLSFYASARSLLPQD</sequence>
<organism evidence="2">
    <name type="scientific">mine drainage metagenome</name>
    <dbReference type="NCBI Taxonomy" id="410659"/>
    <lineage>
        <taxon>unclassified sequences</taxon>
        <taxon>metagenomes</taxon>
        <taxon>ecological metagenomes</taxon>
    </lineage>
</organism>
<dbReference type="EMBL" id="MLJW01000965">
    <property type="protein sequence ID" value="OIQ81134.1"/>
    <property type="molecule type" value="Genomic_DNA"/>
</dbReference>
<name>A0A1J5QBV3_9ZZZZ</name>
<keyword evidence="1" id="KW-1133">Transmembrane helix</keyword>
<dbReference type="AlphaFoldDB" id="A0A1J5QBV3"/>
<evidence type="ECO:0008006" key="3">
    <source>
        <dbReference type="Google" id="ProtNLM"/>
    </source>
</evidence>
<accession>A0A1J5QBV3</accession>
<evidence type="ECO:0000313" key="2">
    <source>
        <dbReference type="EMBL" id="OIQ81134.1"/>
    </source>
</evidence>
<feature type="transmembrane region" description="Helical" evidence="1">
    <location>
        <begin position="29"/>
        <end position="49"/>
    </location>
</feature>
<gene>
    <name evidence="2" type="ORF">GALL_371010</name>
</gene>
<keyword evidence="1" id="KW-0812">Transmembrane</keyword>
<dbReference type="NCBIfam" id="NF041043">
    <property type="entry name" value="BPSS1780_fam"/>
    <property type="match status" value="1"/>
</dbReference>
<dbReference type="InterPro" id="IPR047798">
    <property type="entry name" value="BPSS1780-like"/>
</dbReference>
<feature type="transmembrane region" description="Helical" evidence="1">
    <location>
        <begin position="193"/>
        <end position="211"/>
    </location>
</feature>